<accession>A0A914EG01</accession>
<name>A0A914EG01_9BILA</name>
<dbReference type="WBParaSite" id="ACRNAN_scaffold7991.g28469.t1">
    <property type="protein sequence ID" value="ACRNAN_scaffold7991.g28469.t1"/>
    <property type="gene ID" value="ACRNAN_scaffold7991.g28469"/>
</dbReference>
<dbReference type="Proteomes" id="UP000887540">
    <property type="component" value="Unplaced"/>
</dbReference>
<organism evidence="1 2">
    <name type="scientific">Acrobeloides nanus</name>
    <dbReference type="NCBI Taxonomy" id="290746"/>
    <lineage>
        <taxon>Eukaryota</taxon>
        <taxon>Metazoa</taxon>
        <taxon>Ecdysozoa</taxon>
        <taxon>Nematoda</taxon>
        <taxon>Chromadorea</taxon>
        <taxon>Rhabditida</taxon>
        <taxon>Tylenchina</taxon>
        <taxon>Cephalobomorpha</taxon>
        <taxon>Cephaloboidea</taxon>
        <taxon>Cephalobidae</taxon>
        <taxon>Acrobeloides</taxon>
    </lineage>
</organism>
<reference evidence="2" key="1">
    <citation type="submission" date="2022-11" db="UniProtKB">
        <authorList>
            <consortium name="WormBaseParasite"/>
        </authorList>
    </citation>
    <scope>IDENTIFICATION</scope>
</reference>
<protein>
    <submittedName>
        <fullName evidence="2">Uncharacterized protein</fullName>
    </submittedName>
</protein>
<keyword evidence="1" id="KW-1185">Reference proteome</keyword>
<sequence>LIDQNQKCKMDPNGLPINNYDVERIALVVCVAYPRLVDFLKKSGETNAAILALLSANVVNSNRANQNPEAVVQGGVNRSGLPGSIEAFKS</sequence>
<evidence type="ECO:0000313" key="2">
    <source>
        <dbReference type="WBParaSite" id="ACRNAN_scaffold7991.g28469.t1"/>
    </source>
</evidence>
<evidence type="ECO:0000313" key="1">
    <source>
        <dbReference type="Proteomes" id="UP000887540"/>
    </source>
</evidence>
<dbReference type="AlphaFoldDB" id="A0A914EG01"/>
<proteinExistence type="predicted"/>